<reference evidence="9 10" key="1">
    <citation type="submission" date="2020-08" db="EMBL/GenBank/DDBJ databases">
        <title>The Agave Microbiome: Exploring the role of microbial communities in plant adaptations to desert environments.</title>
        <authorList>
            <person name="Partida-Martinez L.P."/>
        </authorList>
    </citation>
    <scope>NUCLEOTIDE SEQUENCE [LARGE SCALE GENOMIC DNA]</scope>
    <source>
        <strain evidence="9 10">AS2.23</strain>
    </source>
</reference>
<comment type="caution">
    <text evidence="9">The sequence shown here is derived from an EMBL/GenBank/DDBJ whole genome shotgun (WGS) entry which is preliminary data.</text>
</comment>
<comment type="catalytic activity">
    <reaction evidence="1 5">
        <text>[protein]-peptidylproline (omega=180) = [protein]-peptidylproline (omega=0)</text>
        <dbReference type="Rhea" id="RHEA:16237"/>
        <dbReference type="Rhea" id="RHEA-COMP:10747"/>
        <dbReference type="Rhea" id="RHEA-COMP:10748"/>
        <dbReference type="ChEBI" id="CHEBI:83833"/>
        <dbReference type="ChEBI" id="CHEBI:83834"/>
        <dbReference type="EC" id="5.2.1.8"/>
    </reaction>
</comment>
<gene>
    <name evidence="9" type="ORF">FHR75_000307</name>
</gene>
<dbReference type="SUPFAM" id="SSF54534">
    <property type="entry name" value="FKBP-like"/>
    <property type="match status" value="2"/>
</dbReference>
<reference evidence="9 10" key="2">
    <citation type="submission" date="2020-08" db="EMBL/GenBank/DDBJ databases">
        <authorList>
            <person name="Partida-Martinez L."/>
            <person name="Huntemann M."/>
            <person name="Clum A."/>
            <person name="Wang J."/>
            <person name="Palaniappan K."/>
            <person name="Ritter S."/>
            <person name="Chen I.-M."/>
            <person name="Stamatis D."/>
            <person name="Reddy T."/>
            <person name="O'Malley R."/>
            <person name="Daum C."/>
            <person name="Shapiro N."/>
            <person name="Ivanova N."/>
            <person name="Kyrpides N."/>
            <person name="Woyke T."/>
        </authorList>
    </citation>
    <scope>NUCLEOTIDE SEQUENCE [LARGE SCALE GENOMIC DNA]</scope>
    <source>
        <strain evidence="9 10">AS2.23</strain>
    </source>
</reference>
<dbReference type="Proteomes" id="UP000533269">
    <property type="component" value="Unassembled WGS sequence"/>
</dbReference>
<dbReference type="PANTHER" id="PTHR45779">
    <property type="entry name" value="PEPTIDYLPROLYL ISOMERASE"/>
    <property type="match status" value="1"/>
</dbReference>
<dbReference type="PROSITE" id="PS50059">
    <property type="entry name" value="FKBP_PPIASE"/>
    <property type="match status" value="2"/>
</dbReference>
<name>A0A7W4TIH0_KINRA</name>
<dbReference type="Gene3D" id="3.10.50.40">
    <property type="match status" value="2"/>
</dbReference>
<feature type="compositionally biased region" description="Polar residues" evidence="6">
    <location>
        <begin position="38"/>
        <end position="48"/>
    </location>
</feature>
<evidence type="ECO:0000256" key="4">
    <source>
        <dbReference type="ARBA" id="ARBA00023235"/>
    </source>
</evidence>
<dbReference type="InterPro" id="IPR044609">
    <property type="entry name" value="FKBP2/11"/>
</dbReference>
<dbReference type="PANTHER" id="PTHR45779:SF7">
    <property type="entry name" value="PEPTIDYLPROLYL ISOMERASE"/>
    <property type="match status" value="1"/>
</dbReference>
<evidence type="ECO:0000256" key="5">
    <source>
        <dbReference type="PROSITE-ProRule" id="PRU00277"/>
    </source>
</evidence>
<keyword evidence="4 5" id="KW-0413">Isomerase</keyword>
<evidence type="ECO:0000256" key="3">
    <source>
        <dbReference type="ARBA" id="ARBA00023110"/>
    </source>
</evidence>
<sequence length="332" mass="34347">MRTFVRRRTAVLSASAALAMTLLGACASEGDVPDETRQSASASQSANTIEPAADDTTLAVTVEGEVNPAVKPTVTFAPPLAVTETKRKVVTPGTGVEVKDTDELQFAYSLYAGSTGEELDSSYGGTDARFELAKITKGLARGFVGAHVGDRLVIAIAPEDGFGEANTRFGKEGVDASTTMIMVADLIRVIPTRADGTPVTPPADLPVVTYDAEGVPTGFTVSDPTPPADTVVQPLLQGSGPALTAGMNVKMQYVGATLADGKVFQSSWEADPFQTPIGTGQLITGWDEGLIGQTVGSRVLLVIPAAKAYGDTPAEGRPAGALVFVVDILDAY</sequence>
<dbReference type="EC" id="5.2.1.8" evidence="2 5"/>
<dbReference type="AlphaFoldDB" id="A0A7W4TIH0"/>
<dbReference type="RefSeq" id="WP_183390149.1">
    <property type="nucleotide sequence ID" value="NZ_JACHVY010000001.1"/>
</dbReference>
<dbReference type="EMBL" id="JACHVY010000001">
    <property type="protein sequence ID" value="MBB2899519.1"/>
    <property type="molecule type" value="Genomic_DNA"/>
</dbReference>
<evidence type="ECO:0000256" key="2">
    <source>
        <dbReference type="ARBA" id="ARBA00013194"/>
    </source>
</evidence>
<dbReference type="InterPro" id="IPR001179">
    <property type="entry name" value="PPIase_FKBP_dom"/>
</dbReference>
<dbReference type="Pfam" id="PF00254">
    <property type="entry name" value="FKBP_C"/>
    <property type="match status" value="2"/>
</dbReference>
<evidence type="ECO:0000256" key="1">
    <source>
        <dbReference type="ARBA" id="ARBA00000971"/>
    </source>
</evidence>
<proteinExistence type="predicted"/>
<evidence type="ECO:0000256" key="7">
    <source>
        <dbReference type="SAM" id="SignalP"/>
    </source>
</evidence>
<keyword evidence="3 5" id="KW-0697">Rotamase</keyword>
<dbReference type="GO" id="GO:0003755">
    <property type="term" value="F:peptidyl-prolyl cis-trans isomerase activity"/>
    <property type="evidence" value="ECO:0007669"/>
    <property type="project" value="UniProtKB-KW"/>
</dbReference>
<evidence type="ECO:0000256" key="6">
    <source>
        <dbReference type="SAM" id="MobiDB-lite"/>
    </source>
</evidence>
<feature type="domain" description="PPIase FKBP-type" evidence="8">
    <location>
        <begin position="101"/>
        <end position="190"/>
    </location>
</feature>
<feature type="signal peptide" evidence="7">
    <location>
        <begin position="1"/>
        <end position="27"/>
    </location>
</feature>
<evidence type="ECO:0000313" key="9">
    <source>
        <dbReference type="EMBL" id="MBB2899519.1"/>
    </source>
</evidence>
<organism evidence="9 10">
    <name type="scientific">Kineococcus radiotolerans</name>
    <dbReference type="NCBI Taxonomy" id="131568"/>
    <lineage>
        <taxon>Bacteria</taxon>
        <taxon>Bacillati</taxon>
        <taxon>Actinomycetota</taxon>
        <taxon>Actinomycetes</taxon>
        <taxon>Kineosporiales</taxon>
        <taxon>Kineosporiaceae</taxon>
        <taxon>Kineococcus</taxon>
    </lineage>
</organism>
<evidence type="ECO:0000259" key="8">
    <source>
        <dbReference type="PROSITE" id="PS50059"/>
    </source>
</evidence>
<accession>A0A7W4TIH0</accession>
<dbReference type="PROSITE" id="PS51257">
    <property type="entry name" value="PROKAR_LIPOPROTEIN"/>
    <property type="match status" value="1"/>
</dbReference>
<feature type="chain" id="PRO_5030657050" description="peptidylprolyl isomerase" evidence="7">
    <location>
        <begin position="28"/>
        <end position="332"/>
    </location>
</feature>
<feature type="region of interest" description="Disordered" evidence="6">
    <location>
        <begin position="30"/>
        <end position="53"/>
    </location>
</feature>
<protein>
    <recommendedName>
        <fullName evidence="2 5">peptidylprolyl isomerase</fullName>
        <ecNumber evidence="2 5">5.2.1.8</ecNumber>
    </recommendedName>
</protein>
<evidence type="ECO:0000313" key="10">
    <source>
        <dbReference type="Proteomes" id="UP000533269"/>
    </source>
</evidence>
<feature type="domain" description="PPIase FKBP-type" evidence="8">
    <location>
        <begin position="246"/>
        <end position="332"/>
    </location>
</feature>
<dbReference type="InterPro" id="IPR046357">
    <property type="entry name" value="PPIase_dom_sf"/>
</dbReference>
<keyword evidence="7" id="KW-0732">Signal</keyword>